<feature type="domain" description="Protein-arginine deiminase C-terminal" evidence="1">
    <location>
        <begin position="217"/>
        <end position="263"/>
    </location>
</feature>
<reference evidence="2" key="1">
    <citation type="submission" date="2020-11" db="EMBL/GenBank/DDBJ databases">
        <title>Whole-genome analyses of Nonomuraea sp. K274.</title>
        <authorList>
            <person name="Veyisoglu A."/>
        </authorList>
    </citation>
    <scope>NUCLEOTIDE SEQUENCE</scope>
    <source>
        <strain evidence="2">K274</strain>
    </source>
</reference>
<sequence>DFHVLVASPRLAVDLLETALAIDPELTGMFRGQFVGPHSGDASMSVADALAMHGDLNRDLQLSRLTPLEQRLEDGLALRDGQIHRIPVLFQKPLVLVPGLLGKIVRGVVHRVSPLTPNMVNSLVTGHHVIVPRPMGPRMSRERVPELLDRMRVPALDDGVLKTLAEHRHWAVAPATVANLSKAFGVDQGTLVVANPADTFEGARVPDRWTPVRIPGDKVDVLEAYVVSVLSSLGLRTHFVDTWTPYHVFQGTMHCATNVKRTPPDLGRTGP</sequence>
<dbReference type="RefSeq" id="WP_195903486.1">
    <property type="nucleotide sequence ID" value="NZ_JADOGI010000518.1"/>
</dbReference>
<protein>
    <recommendedName>
        <fullName evidence="1">Protein-arginine deiminase C-terminal domain-containing protein</fullName>
    </recommendedName>
</protein>
<dbReference type="SUPFAM" id="SSF55909">
    <property type="entry name" value="Pentein"/>
    <property type="match status" value="2"/>
</dbReference>
<dbReference type="AlphaFoldDB" id="A0A931F6G4"/>
<dbReference type="GO" id="GO:0005737">
    <property type="term" value="C:cytoplasm"/>
    <property type="evidence" value="ECO:0007669"/>
    <property type="project" value="InterPro"/>
</dbReference>
<evidence type="ECO:0000313" key="2">
    <source>
        <dbReference type="EMBL" id="MBF8194677.1"/>
    </source>
</evidence>
<dbReference type="PANTHER" id="PTHR10837">
    <property type="entry name" value="PEPTIDYLARGININE DEIMINASE"/>
    <property type="match status" value="1"/>
</dbReference>
<comment type="caution">
    <text evidence="2">The sequence shown here is derived from an EMBL/GenBank/DDBJ whole genome shotgun (WGS) entry which is preliminary data.</text>
</comment>
<gene>
    <name evidence="2" type="ORF">ITP53_55330</name>
</gene>
<keyword evidence="3" id="KW-1185">Reference proteome</keyword>
<dbReference type="EMBL" id="JADOGI010000518">
    <property type="protein sequence ID" value="MBF8194677.1"/>
    <property type="molecule type" value="Genomic_DNA"/>
</dbReference>
<dbReference type="Pfam" id="PF03068">
    <property type="entry name" value="PAD"/>
    <property type="match status" value="2"/>
</dbReference>
<proteinExistence type="predicted"/>
<feature type="non-terminal residue" evidence="2">
    <location>
        <position position="1"/>
    </location>
</feature>
<evidence type="ECO:0000259" key="1">
    <source>
        <dbReference type="Pfam" id="PF03068"/>
    </source>
</evidence>
<dbReference type="InterPro" id="IPR004303">
    <property type="entry name" value="PAD"/>
</dbReference>
<feature type="domain" description="Protein-arginine deiminase C-terminal" evidence="1">
    <location>
        <begin position="1"/>
        <end position="141"/>
    </location>
</feature>
<accession>A0A931F6G4</accession>
<organism evidence="2 3">
    <name type="scientific">Nonomuraea cypriaca</name>
    <dbReference type="NCBI Taxonomy" id="1187855"/>
    <lineage>
        <taxon>Bacteria</taxon>
        <taxon>Bacillati</taxon>
        <taxon>Actinomycetota</taxon>
        <taxon>Actinomycetes</taxon>
        <taxon>Streptosporangiales</taxon>
        <taxon>Streptosporangiaceae</taxon>
        <taxon>Nonomuraea</taxon>
    </lineage>
</organism>
<dbReference type="PANTHER" id="PTHR10837:SF8">
    <property type="entry name" value="PROTEIN-ARGININE DEIMINASE"/>
    <property type="match status" value="1"/>
</dbReference>
<evidence type="ECO:0000313" key="3">
    <source>
        <dbReference type="Proteomes" id="UP000605361"/>
    </source>
</evidence>
<dbReference type="GO" id="GO:0004668">
    <property type="term" value="F:protein-arginine deiminase activity"/>
    <property type="evidence" value="ECO:0007669"/>
    <property type="project" value="InterPro"/>
</dbReference>
<dbReference type="GO" id="GO:0005509">
    <property type="term" value="F:calcium ion binding"/>
    <property type="evidence" value="ECO:0007669"/>
    <property type="project" value="InterPro"/>
</dbReference>
<dbReference type="Proteomes" id="UP000605361">
    <property type="component" value="Unassembled WGS sequence"/>
</dbReference>
<dbReference type="InterPro" id="IPR013530">
    <property type="entry name" value="PAD_C"/>
</dbReference>
<dbReference type="Gene3D" id="3.75.10.10">
    <property type="entry name" value="L-arginine/glycine Amidinotransferase, Chain A"/>
    <property type="match status" value="1"/>
</dbReference>
<name>A0A931F6G4_9ACTN</name>